<dbReference type="GO" id="GO:0042158">
    <property type="term" value="P:lipoprotein biosynthetic process"/>
    <property type="evidence" value="ECO:0007669"/>
    <property type="project" value="InterPro"/>
</dbReference>
<feature type="transmembrane region" description="Helical" evidence="7">
    <location>
        <begin position="103"/>
        <end position="127"/>
    </location>
</feature>
<evidence type="ECO:0000256" key="1">
    <source>
        <dbReference type="ARBA" id="ARBA00007150"/>
    </source>
</evidence>
<feature type="transmembrane region" description="Helical" evidence="7">
    <location>
        <begin position="190"/>
        <end position="208"/>
    </location>
</feature>
<proteinExistence type="inferred from homology"/>
<organism evidence="8 9">
    <name type="scientific">Ilyomonas limi</name>
    <dbReference type="NCBI Taxonomy" id="2575867"/>
    <lineage>
        <taxon>Bacteria</taxon>
        <taxon>Pseudomonadati</taxon>
        <taxon>Bacteroidota</taxon>
        <taxon>Chitinophagia</taxon>
        <taxon>Chitinophagales</taxon>
        <taxon>Chitinophagaceae</taxon>
        <taxon>Ilyomonas</taxon>
    </lineage>
</organism>
<keyword evidence="9" id="KW-1185">Reference proteome</keyword>
<protein>
    <submittedName>
        <fullName evidence="8">Prolipoprotein diacylglyceryl transferase</fullName>
    </submittedName>
</protein>
<reference evidence="8 9" key="1">
    <citation type="submission" date="2019-05" db="EMBL/GenBank/DDBJ databases">
        <title>Panacibacter sp. strain 17mud1-8 Genome sequencing and assembly.</title>
        <authorList>
            <person name="Chhetri G."/>
        </authorList>
    </citation>
    <scope>NUCLEOTIDE SEQUENCE [LARGE SCALE GENOMIC DNA]</scope>
    <source>
        <strain evidence="8 9">17mud1-8</strain>
    </source>
</reference>
<feature type="transmembrane region" description="Helical" evidence="7">
    <location>
        <begin position="298"/>
        <end position="314"/>
    </location>
</feature>
<feature type="transmembrane region" description="Helical" evidence="7">
    <location>
        <begin position="22"/>
        <end position="41"/>
    </location>
</feature>
<dbReference type="GO" id="GO:0005886">
    <property type="term" value="C:plasma membrane"/>
    <property type="evidence" value="ECO:0007669"/>
    <property type="project" value="InterPro"/>
</dbReference>
<feature type="transmembrane region" description="Helical" evidence="7">
    <location>
        <begin position="148"/>
        <end position="170"/>
    </location>
</feature>
<evidence type="ECO:0000256" key="3">
    <source>
        <dbReference type="ARBA" id="ARBA00022679"/>
    </source>
</evidence>
<comment type="caution">
    <text evidence="8">The sequence shown here is derived from an EMBL/GenBank/DDBJ whole genome shotgun (WGS) entry which is preliminary data.</text>
</comment>
<keyword evidence="4 7" id="KW-0812">Transmembrane</keyword>
<dbReference type="Pfam" id="PF01790">
    <property type="entry name" value="LGT"/>
    <property type="match status" value="1"/>
</dbReference>
<gene>
    <name evidence="8" type="ORF">FC093_12110</name>
</gene>
<dbReference type="PANTHER" id="PTHR30589">
    <property type="entry name" value="PROLIPOPROTEIN DIACYLGLYCERYL TRANSFERASE"/>
    <property type="match status" value="1"/>
</dbReference>
<comment type="similarity">
    <text evidence="1">Belongs to the Lgt family.</text>
</comment>
<dbReference type="PANTHER" id="PTHR30589:SF0">
    <property type="entry name" value="PHOSPHATIDYLGLYCEROL--PROLIPOPROTEIN DIACYLGLYCERYL TRANSFERASE"/>
    <property type="match status" value="1"/>
</dbReference>
<dbReference type="EMBL" id="SZQL01000009">
    <property type="protein sequence ID" value="TKK67955.1"/>
    <property type="molecule type" value="Genomic_DNA"/>
</dbReference>
<feature type="transmembrane region" description="Helical" evidence="7">
    <location>
        <begin position="72"/>
        <end position="91"/>
    </location>
</feature>
<evidence type="ECO:0000256" key="4">
    <source>
        <dbReference type="ARBA" id="ARBA00022692"/>
    </source>
</evidence>
<sequence length="388" mass="44193">MYPNLYYACKDVFGISIPVLKAVNSVGFFIAIAFIPGAWMWRYELKRKEKRGELTYRLVTITVGKAAPVSRLLLHFMLGFVAGYKLLYLLLQHNSVVNTSAYIFSWQGSFWGGLIAGSFWVIITWYYGKQEELSQPEVHKIKVWPHECVAKGIIVAGIAGVIGAKLFGIAENWNWFIKAPLNNLFSSEGFAFLGGLIVATFAMWWYHYSWGVQRMRMADALAPSLLLSYALGRLGCQIGGDGDWGITNVHPKPFHWLPDWLWAYDYPHNVANIGVYMKDCTWDNYCYHLAVPVYPTPLYELIAGLLLFGLLLLIRRNITLAGRTSAFYLMLCGIERFFIEKIRVNIRYSMAGFHPTQAEILSVFLFIAGIALYFIAPYLNANKQQKIK</sequence>
<evidence type="ECO:0000313" key="9">
    <source>
        <dbReference type="Proteomes" id="UP000305848"/>
    </source>
</evidence>
<dbReference type="Proteomes" id="UP000305848">
    <property type="component" value="Unassembled WGS sequence"/>
</dbReference>
<dbReference type="AlphaFoldDB" id="A0A4U3KZ63"/>
<evidence type="ECO:0000313" key="8">
    <source>
        <dbReference type="EMBL" id="TKK67955.1"/>
    </source>
</evidence>
<keyword evidence="8" id="KW-0449">Lipoprotein</keyword>
<evidence type="ECO:0000256" key="5">
    <source>
        <dbReference type="ARBA" id="ARBA00022989"/>
    </source>
</evidence>
<accession>A0A4U3KZ63</accession>
<keyword evidence="5 7" id="KW-1133">Transmembrane helix</keyword>
<feature type="transmembrane region" description="Helical" evidence="7">
    <location>
        <begin position="360"/>
        <end position="379"/>
    </location>
</feature>
<keyword evidence="6 7" id="KW-0472">Membrane</keyword>
<evidence type="ECO:0000256" key="7">
    <source>
        <dbReference type="SAM" id="Phobius"/>
    </source>
</evidence>
<dbReference type="OrthoDB" id="871140at2"/>
<keyword evidence="3 8" id="KW-0808">Transferase</keyword>
<dbReference type="RefSeq" id="WP_137262058.1">
    <property type="nucleotide sequence ID" value="NZ_SZQL01000009.1"/>
</dbReference>
<keyword evidence="2" id="KW-1003">Cell membrane</keyword>
<name>A0A4U3KZ63_9BACT</name>
<evidence type="ECO:0000256" key="6">
    <source>
        <dbReference type="ARBA" id="ARBA00023136"/>
    </source>
</evidence>
<dbReference type="InterPro" id="IPR001640">
    <property type="entry name" value="Lgt"/>
</dbReference>
<evidence type="ECO:0000256" key="2">
    <source>
        <dbReference type="ARBA" id="ARBA00022475"/>
    </source>
</evidence>
<dbReference type="GO" id="GO:0008961">
    <property type="term" value="F:phosphatidylglycerol-prolipoprotein diacylglyceryl transferase activity"/>
    <property type="evidence" value="ECO:0007669"/>
    <property type="project" value="InterPro"/>
</dbReference>